<feature type="compositionally biased region" description="Low complexity" evidence="1">
    <location>
        <begin position="160"/>
        <end position="170"/>
    </location>
</feature>
<feature type="compositionally biased region" description="Polar residues" evidence="1">
    <location>
        <begin position="265"/>
        <end position="307"/>
    </location>
</feature>
<feature type="signal peptide" evidence="2">
    <location>
        <begin position="1"/>
        <end position="18"/>
    </location>
</feature>
<keyword evidence="2" id="KW-0732">Signal</keyword>
<feature type="compositionally biased region" description="Acidic residues" evidence="1">
    <location>
        <begin position="208"/>
        <end position="219"/>
    </location>
</feature>
<reference evidence="3 4" key="1">
    <citation type="journal article" date="2017" name="Gigascience">
        <title>Draft genome of the honey bee ectoparasitic mite, Tropilaelaps mercedesae, is shaped by the parasitic life history.</title>
        <authorList>
            <person name="Dong X."/>
            <person name="Armstrong S.D."/>
            <person name="Xia D."/>
            <person name="Makepeace B.L."/>
            <person name="Darby A.C."/>
            <person name="Kadowaki T."/>
        </authorList>
    </citation>
    <scope>NUCLEOTIDE SEQUENCE [LARGE SCALE GENOMIC DNA]</scope>
    <source>
        <strain evidence="3">Wuxi-XJTLU</strain>
    </source>
</reference>
<feature type="compositionally biased region" description="Polar residues" evidence="1">
    <location>
        <begin position="176"/>
        <end position="191"/>
    </location>
</feature>
<evidence type="ECO:0000256" key="1">
    <source>
        <dbReference type="SAM" id="MobiDB-lite"/>
    </source>
</evidence>
<keyword evidence="4" id="KW-1185">Reference proteome</keyword>
<accession>A0A1V9X0K2</accession>
<feature type="chain" id="PRO_5012980783" evidence="2">
    <location>
        <begin position="19"/>
        <end position="492"/>
    </location>
</feature>
<evidence type="ECO:0000256" key="2">
    <source>
        <dbReference type="SAM" id="SignalP"/>
    </source>
</evidence>
<dbReference type="EMBL" id="MNPL01029940">
    <property type="protein sequence ID" value="OQR67090.1"/>
    <property type="molecule type" value="Genomic_DNA"/>
</dbReference>
<protein>
    <submittedName>
        <fullName evidence="3">Uncharacterized protein</fullName>
    </submittedName>
</protein>
<feature type="compositionally biased region" description="Low complexity" evidence="1">
    <location>
        <begin position="316"/>
        <end position="332"/>
    </location>
</feature>
<organism evidence="3 4">
    <name type="scientific">Tropilaelaps mercedesae</name>
    <dbReference type="NCBI Taxonomy" id="418985"/>
    <lineage>
        <taxon>Eukaryota</taxon>
        <taxon>Metazoa</taxon>
        <taxon>Ecdysozoa</taxon>
        <taxon>Arthropoda</taxon>
        <taxon>Chelicerata</taxon>
        <taxon>Arachnida</taxon>
        <taxon>Acari</taxon>
        <taxon>Parasitiformes</taxon>
        <taxon>Mesostigmata</taxon>
        <taxon>Gamasina</taxon>
        <taxon>Dermanyssoidea</taxon>
        <taxon>Laelapidae</taxon>
        <taxon>Tropilaelaps</taxon>
    </lineage>
</organism>
<comment type="caution">
    <text evidence="3">The sequence shown here is derived from an EMBL/GenBank/DDBJ whole genome shotgun (WGS) entry which is preliminary data.</text>
</comment>
<dbReference type="Proteomes" id="UP000192247">
    <property type="component" value="Unassembled WGS sequence"/>
</dbReference>
<proteinExistence type="predicted"/>
<feature type="region of interest" description="Disordered" evidence="1">
    <location>
        <begin position="122"/>
        <end position="376"/>
    </location>
</feature>
<dbReference type="OrthoDB" id="10675278at2759"/>
<dbReference type="InParanoid" id="A0A1V9X0K2"/>
<evidence type="ECO:0000313" key="4">
    <source>
        <dbReference type="Proteomes" id="UP000192247"/>
    </source>
</evidence>
<dbReference type="AlphaFoldDB" id="A0A1V9X0K2"/>
<sequence length="492" mass="52711">MCFWRVLTVLATLILVQAAPRHGKGVNMNPDNPQEIEANYLYSEHTRVVHVPDNDEAKLMTEADLRQNVKDFFLEQQEILSETAMPPDRNVDLIEDGFPTMGTENRGGHGEDEATLDSFMDEKGRQGDFPAPVDGRPQELEDPAPAMADGTSVASDIGRTSTTTNTAASSDVVPDNSPNPVSSGQNVTEALSTLPPGEKTLPEHTEDLDVDSPEADSDASTESVDGALDSAIDELPVGLTTESLTNGPGSPERPGMHKPTGVPQDGTSTDNPEFSIFVSTDNANQTSPEAQPTKQPDQPGNQANQATKPIKQPGNRTNQATRPTRPTRQPSQPDNPDVLNSESSLDEDEQKTEPLVSSRPHIAAVGSDPDSSDMDTTCQSVACQQNVFADTDEKTLDESDEEIVNAGLQNNEHTENPEEGSACSVPGRPDCVHLIQNAVVYGPFKIPGLAKYLSGTGQEVIVNINGKKIPGVFYGPFKAKLKFQSSTSATSD</sequence>
<name>A0A1V9X0K2_9ACAR</name>
<gene>
    <name evidence="3" type="ORF">BIW11_13732</name>
</gene>
<evidence type="ECO:0000313" key="3">
    <source>
        <dbReference type="EMBL" id="OQR67090.1"/>
    </source>
</evidence>